<dbReference type="OrthoDB" id="2430838at2759"/>
<evidence type="ECO:0000313" key="1">
    <source>
        <dbReference type="EMBL" id="RHZ72321.1"/>
    </source>
</evidence>
<dbReference type="Proteomes" id="UP000266861">
    <property type="component" value="Unassembled WGS sequence"/>
</dbReference>
<organism evidence="1 2">
    <name type="scientific">Diversispora epigaea</name>
    <dbReference type="NCBI Taxonomy" id="1348612"/>
    <lineage>
        <taxon>Eukaryota</taxon>
        <taxon>Fungi</taxon>
        <taxon>Fungi incertae sedis</taxon>
        <taxon>Mucoromycota</taxon>
        <taxon>Glomeromycotina</taxon>
        <taxon>Glomeromycetes</taxon>
        <taxon>Diversisporales</taxon>
        <taxon>Diversisporaceae</taxon>
        <taxon>Diversispora</taxon>
    </lineage>
</organism>
<evidence type="ECO:0000313" key="2">
    <source>
        <dbReference type="Proteomes" id="UP000266861"/>
    </source>
</evidence>
<gene>
    <name evidence="1" type="ORF">Glove_243g30</name>
</gene>
<accession>A0A397I949</accession>
<comment type="caution">
    <text evidence="1">The sequence shown here is derived from an EMBL/GenBank/DDBJ whole genome shotgun (WGS) entry which is preliminary data.</text>
</comment>
<dbReference type="EMBL" id="PQFF01000225">
    <property type="protein sequence ID" value="RHZ72321.1"/>
    <property type="molecule type" value="Genomic_DNA"/>
</dbReference>
<dbReference type="AlphaFoldDB" id="A0A397I949"/>
<protein>
    <submittedName>
        <fullName evidence="1">Uncharacterized protein</fullName>
    </submittedName>
</protein>
<proteinExistence type="predicted"/>
<sequence>MHGLMVGHTIYMNAFQYYNKLQSRVRERTYEEILNILLLNVQEKTYEEIMDTHRDTLTNLNITLCRECLYSIKVEEREYLRERTYEEILNILLLNVQEKTYEEIMDTHRDTLTNLNITLCRECLYSIKVEEREYCNSY</sequence>
<keyword evidence="2" id="KW-1185">Reference proteome</keyword>
<reference evidence="1 2" key="1">
    <citation type="submission" date="2018-08" db="EMBL/GenBank/DDBJ databases">
        <title>Genome and evolution of the arbuscular mycorrhizal fungus Diversispora epigaea (formerly Glomus versiforme) and its bacterial endosymbionts.</title>
        <authorList>
            <person name="Sun X."/>
            <person name="Fei Z."/>
            <person name="Harrison M."/>
        </authorList>
    </citation>
    <scope>NUCLEOTIDE SEQUENCE [LARGE SCALE GENOMIC DNA]</scope>
    <source>
        <strain evidence="1 2">IT104</strain>
    </source>
</reference>
<name>A0A397I949_9GLOM</name>